<keyword evidence="2" id="KW-1133">Transmembrane helix</keyword>
<feature type="transmembrane region" description="Helical" evidence="2">
    <location>
        <begin position="939"/>
        <end position="954"/>
    </location>
</feature>
<gene>
    <name evidence="3" type="ORF">FHS49_001837</name>
</gene>
<keyword evidence="2" id="KW-0472">Membrane</keyword>
<feature type="transmembrane region" description="Helical" evidence="2">
    <location>
        <begin position="899"/>
        <end position="919"/>
    </location>
</feature>
<feature type="transmembrane region" description="Helical" evidence="2">
    <location>
        <begin position="265"/>
        <end position="283"/>
    </location>
</feature>
<feature type="transmembrane region" description="Helical" evidence="2">
    <location>
        <begin position="841"/>
        <end position="863"/>
    </location>
</feature>
<feature type="transmembrane region" description="Helical" evidence="2">
    <location>
        <begin position="416"/>
        <end position="434"/>
    </location>
</feature>
<keyword evidence="4" id="KW-1185">Reference proteome</keyword>
<accession>A0A7W9EFL4</accession>
<feature type="transmembrane region" description="Helical" evidence="2">
    <location>
        <begin position="543"/>
        <end position="564"/>
    </location>
</feature>
<feature type="transmembrane region" description="Helical" evidence="2">
    <location>
        <begin position="391"/>
        <end position="410"/>
    </location>
</feature>
<keyword evidence="2" id="KW-0812">Transmembrane</keyword>
<dbReference type="PIRSF" id="PIRSF035905">
    <property type="entry name" value="UCP035905_mp"/>
    <property type="match status" value="1"/>
</dbReference>
<dbReference type="Pfam" id="PF10101">
    <property type="entry name" value="DUF2339"/>
    <property type="match status" value="1"/>
</dbReference>
<evidence type="ECO:0000313" key="4">
    <source>
        <dbReference type="Proteomes" id="UP000549617"/>
    </source>
</evidence>
<evidence type="ECO:0000313" key="3">
    <source>
        <dbReference type="EMBL" id="MBB5685821.1"/>
    </source>
</evidence>
<feature type="transmembrane region" description="Helical" evidence="2">
    <location>
        <begin position="966"/>
        <end position="987"/>
    </location>
</feature>
<dbReference type="InterPro" id="IPR014600">
    <property type="entry name" value="UCP035905_mem"/>
</dbReference>
<reference evidence="3 4" key="1">
    <citation type="submission" date="2020-08" db="EMBL/GenBank/DDBJ databases">
        <title>Genomic Encyclopedia of Type Strains, Phase IV (KMG-IV): sequencing the most valuable type-strain genomes for metagenomic binning, comparative biology and taxonomic classification.</title>
        <authorList>
            <person name="Goeker M."/>
        </authorList>
    </citation>
    <scope>NUCLEOTIDE SEQUENCE [LARGE SCALE GENOMIC DNA]</scope>
    <source>
        <strain evidence="3 4">DSM 25079</strain>
    </source>
</reference>
<proteinExistence type="predicted"/>
<sequence length="1033" mass="107599">MVARPANQTDPRMFLLTIAVIALFVMLLRLAARVTLLERQLAARDDADVAVLPIPESPAVTIADSALPVVTPARIVRRAAHIAAPSVETITAPPPEPVSEIPLPAEEPAPIRPARSQSGGLENLIGGKLPIWIGGVALILSAFFLVRFSIESGLLGPGVRSIIGALFGLALLAGSEVTRRLNATRDDPRVAQALAGAGIASLYGTLYMAAELYGLVGAGSAFVAMIAITLAALGLSLRHGPPTAIMGLLGGFLAPFVTGIDPHSIAPLLVYLALFTAGLFALAIHRGWMWLALAATGGGLAWPLVLMALAAPEELQWLGLFVIVLAFAATLALPKAGTQRTPVRLAPLVVGLIQLVLLAPQLQFSPLAWGLYGLLAAAALFLAWRDPRLTPGAGAALCLMLVLLVIAFLNADPANAPLAALGFTLLFGVAGHTLARRRPDQRQWTAIALGATATPLILTYALGTDLPGDGVRFILAALAAAACASLSWRYRDMADVGELEEVPTPSPSRKSGKGGEALDQTPLPASREGLGVGTSTFPINLTAILGLATSAATAALLAIIAIAQVAAPDWFAAVLLASAAALAAWSRTTGDRWTARAALIPTPLAVLGYYGLRATAYAESVFGGGAIPAIKIVLQFGLLPAIFLGLAAWCLRGRHAQPFIHWAAWLLAISVPLAIIPAPWHAIALALIATACAAPAAPRLLPKNGALASIIAAFIAMLPALAPMAALLLRSLIGETVPYPFIPPIFTLLREAGAPAAILAGLFWMRPALIDPRARPPILLATGVALTAMLYALAKQPLAIATNAQFLSLGLLERALITQALFAAGWAALARIPRLKPAGYVLIGLALFRFLWFDLLFLSPLLIAQQVGSLPILNLAVIHTGLAALWLRLSVPHIARAQIAKLAHGAALLLVILATLGAVRQLTHGTLINGFTIHTGENYLYSAILLGLALLWLARGLMTGTRGIRLAGLGLLTAVTLKVFLVDAAALEGILRILSFLGLGLALIAIGWAYGKFMKPAEAAAETEAKIDMGANP</sequence>
<feature type="transmembrane region" description="Helical" evidence="2">
    <location>
        <begin position="869"/>
        <end position="887"/>
    </location>
</feature>
<evidence type="ECO:0000256" key="2">
    <source>
        <dbReference type="SAM" id="Phobius"/>
    </source>
</evidence>
<feature type="transmembrane region" description="Helical" evidence="2">
    <location>
        <begin position="12"/>
        <end position="32"/>
    </location>
</feature>
<feature type="transmembrane region" description="Helical" evidence="2">
    <location>
        <begin position="741"/>
        <end position="765"/>
    </location>
</feature>
<feature type="transmembrane region" description="Helical" evidence="2">
    <location>
        <begin position="777"/>
        <end position="794"/>
    </location>
</feature>
<dbReference type="InterPro" id="IPR019286">
    <property type="entry name" value="DUF2339_TM"/>
</dbReference>
<feature type="transmembrane region" description="Helical" evidence="2">
    <location>
        <begin position="470"/>
        <end position="488"/>
    </location>
</feature>
<dbReference type="AlphaFoldDB" id="A0A7W9EFL4"/>
<feature type="transmembrane region" description="Helical" evidence="2">
    <location>
        <begin position="570"/>
        <end position="586"/>
    </location>
</feature>
<feature type="transmembrane region" description="Helical" evidence="2">
    <location>
        <begin position="682"/>
        <end position="701"/>
    </location>
</feature>
<comment type="caution">
    <text evidence="3">The sequence shown here is derived from an EMBL/GenBank/DDBJ whole genome shotgun (WGS) entry which is preliminary data.</text>
</comment>
<feature type="transmembrane region" description="Helical" evidence="2">
    <location>
        <begin position="129"/>
        <end position="150"/>
    </location>
</feature>
<dbReference type="EMBL" id="JACIJC010000003">
    <property type="protein sequence ID" value="MBB5685821.1"/>
    <property type="molecule type" value="Genomic_DNA"/>
</dbReference>
<feature type="transmembrane region" description="Helical" evidence="2">
    <location>
        <begin position="993"/>
        <end position="1011"/>
    </location>
</feature>
<feature type="transmembrane region" description="Helical" evidence="2">
    <location>
        <begin position="215"/>
        <end position="235"/>
    </location>
</feature>
<feature type="transmembrane region" description="Helical" evidence="2">
    <location>
        <begin position="290"/>
        <end position="309"/>
    </location>
</feature>
<feature type="transmembrane region" description="Helical" evidence="2">
    <location>
        <begin position="162"/>
        <end position="178"/>
    </location>
</feature>
<feature type="transmembrane region" description="Helical" evidence="2">
    <location>
        <begin position="632"/>
        <end position="651"/>
    </location>
</feature>
<dbReference type="PANTHER" id="PTHR38434">
    <property type="entry name" value="BLL2549 PROTEIN"/>
    <property type="match status" value="1"/>
</dbReference>
<feature type="transmembrane region" description="Helical" evidence="2">
    <location>
        <begin position="242"/>
        <end position="259"/>
    </location>
</feature>
<dbReference type="PANTHER" id="PTHR38434:SF1">
    <property type="entry name" value="BLL2549 PROTEIN"/>
    <property type="match status" value="1"/>
</dbReference>
<protein>
    <submittedName>
        <fullName evidence="3">Putative membrane protein</fullName>
    </submittedName>
</protein>
<organism evidence="3 4">
    <name type="scientific">Sphingobium boeckii</name>
    <dbReference type="NCBI Taxonomy" id="1082345"/>
    <lineage>
        <taxon>Bacteria</taxon>
        <taxon>Pseudomonadati</taxon>
        <taxon>Pseudomonadota</taxon>
        <taxon>Alphaproteobacteria</taxon>
        <taxon>Sphingomonadales</taxon>
        <taxon>Sphingomonadaceae</taxon>
        <taxon>Sphingobium</taxon>
    </lineage>
</organism>
<name>A0A7W9EFL4_9SPHN</name>
<feature type="transmembrane region" description="Helical" evidence="2">
    <location>
        <begin position="593"/>
        <end position="612"/>
    </location>
</feature>
<feature type="region of interest" description="Disordered" evidence="1">
    <location>
        <begin position="499"/>
        <end position="525"/>
    </location>
</feature>
<feature type="transmembrane region" description="Helical" evidence="2">
    <location>
        <begin position="368"/>
        <end position="384"/>
    </location>
</feature>
<feature type="transmembrane region" description="Helical" evidence="2">
    <location>
        <begin position="446"/>
        <end position="464"/>
    </location>
</feature>
<dbReference type="Proteomes" id="UP000549617">
    <property type="component" value="Unassembled WGS sequence"/>
</dbReference>
<feature type="transmembrane region" description="Helical" evidence="2">
    <location>
        <begin position="315"/>
        <end position="333"/>
    </location>
</feature>
<feature type="transmembrane region" description="Helical" evidence="2">
    <location>
        <begin position="190"/>
        <end position="209"/>
    </location>
</feature>
<evidence type="ECO:0000256" key="1">
    <source>
        <dbReference type="SAM" id="MobiDB-lite"/>
    </source>
</evidence>
<feature type="transmembrane region" description="Helical" evidence="2">
    <location>
        <begin position="708"/>
        <end position="729"/>
    </location>
</feature>
<feature type="transmembrane region" description="Helical" evidence="2">
    <location>
        <begin position="658"/>
        <end position="676"/>
    </location>
</feature>
<feature type="transmembrane region" description="Helical" evidence="2">
    <location>
        <begin position="345"/>
        <end position="362"/>
    </location>
</feature>
<feature type="transmembrane region" description="Helical" evidence="2">
    <location>
        <begin position="806"/>
        <end position="829"/>
    </location>
</feature>